<feature type="region of interest" description="Disordered" evidence="1">
    <location>
        <begin position="1"/>
        <end position="50"/>
    </location>
</feature>
<dbReference type="Proteomes" id="UP001418222">
    <property type="component" value="Unassembled WGS sequence"/>
</dbReference>
<evidence type="ECO:0000313" key="2">
    <source>
        <dbReference type="EMBL" id="KAK8919075.1"/>
    </source>
</evidence>
<reference evidence="2 3" key="1">
    <citation type="journal article" date="2022" name="Nat. Plants">
        <title>Genomes of leafy and leafless Platanthera orchids illuminate the evolution of mycoheterotrophy.</title>
        <authorList>
            <person name="Li M.H."/>
            <person name="Liu K.W."/>
            <person name="Li Z."/>
            <person name="Lu H.C."/>
            <person name="Ye Q.L."/>
            <person name="Zhang D."/>
            <person name="Wang J.Y."/>
            <person name="Li Y.F."/>
            <person name="Zhong Z.M."/>
            <person name="Liu X."/>
            <person name="Yu X."/>
            <person name="Liu D.K."/>
            <person name="Tu X.D."/>
            <person name="Liu B."/>
            <person name="Hao Y."/>
            <person name="Liao X.Y."/>
            <person name="Jiang Y.T."/>
            <person name="Sun W.H."/>
            <person name="Chen J."/>
            <person name="Chen Y.Q."/>
            <person name="Ai Y."/>
            <person name="Zhai J.W."/>
            <person name="Wu S.S."/>
            <person name="Zhou Z."/>
            <person name="Hsiao Y.Y."/>
            <person name="Wu W.L."/>
            <person name="Chen Y.Y."/>
            <person name="Lin Y.F."/>
            <person name="Hsu J.L."/>
            <person name="Li C.Y."/>
            <person name="Wang Z.W."/>
            <person name="Zhao X."/>
            <person name="Zhong W.Y."/>
            <person name="Ma X.K."/>
            <person name="Ma L."/>
            <person name="Huang J."/>
            <person name="Chen G.Z."/>
            <person name="Huang M.Z."/>
            <person name="Huang L."/>
            <person name="Peng D.H."/>
            <person name="Luo Y.B."/>
            <person name="Zou S.Q."/>
            <person name="Chen S.P."/>
            <person name="Lan S."/>
            <person name="Tsai W.C."/>
            <person name="Van de Peer Y."/>
            <person name="Liu Z.J."/>
        </authorList>
    </citation>
    <scope>NUCLEOTIDE SEQUENCE [LARGE SCALE GENOMIC DNA]</scope>
    <source>
        <strain evidence="2">Lor287</strain>
    </source>
</reference>
<sequence>MEAVKGSAWVPDCGSGADGLGGRAGAERSPEEEPTGWGAAGLGDRTGTGEAREMERLAVGSDTSLLWAFPLDHVTDRGAMTEEEGGAASSGPRYRAVGG</sequence>
<keyword evidence="3" id="KW-1185">Reference proteome</keyword>
<comment type="caution">
    <text evidence="2">The sequence shown here is derived from an EMBL/GenBank/DDBJ whole genome shotgun (WGS) entry which is preliminary data.</text>
</comment>
<dbReference type="EMBL" id="JBBWWQ010000019">
    <property type="protein sequence ID" value="KAK8919075.1"/>
    <property type="molecule type" value="Genomic_DNA"/>
</dbReference>
<dbReference type="AlphaFoldDB" id="A0AAP0AYN2"/>
<name>A0AAP0AYN2_9ASPA</name>
<organism evidence="2 3">
    <name type="scientific">Platanthera zijinensis</name>
    <dbReference type="NCBI Taxonomy" id="2320716"/>
    <lineage>
        <taxon>Eukaryota</taxon>
        <taxon>Viridiplantae</taxon>
        <taxon>Streptophyta</taxon>
        <taxon>Embryophyta</taxon>
        <taxon>Tracheophyta</taxon>
        <taxon>Spermatophyta</taxon>
        <taxon>Magnoliopsida</taxon>
        <taxon>Liliopsida</taxon>
        <taxon>Asparagales</taxon>
        <taxon>Orchidaceae</taxon>
        <taxon>Orchidoideae</taxon>
        <taxon>Orchideae</taxon>
        <taxon>Orchidinae</taxon>
        <taxon>Platanthera</taxon>
    </lineage>
</organism>
<feature type="region of interest" description="Disordered" evidence="1">
    <location>
        <begin position="77"/>
        <end position="99"/>
    </location>
</feature>
<gene>
    <name evidence="2" type="ORF">KSP39_PZI021914</name>
</gene>
<accession>A0AAP0AYN2</accession>
<proteinExistence type="predicted"/>
<evidence type="ECO:0000313" key="3">
    <source>
        <dbReference type="Proteomes" id="UP001418222"/>
    </source>
</evidence>
<evidence type="ECO:0000256" key="1">
    <source>
        <dbReference type="SAM" id="MobiDB-lite"/>
    </source>
</evidence>
<protein>
    <submittedName>
        <fullName evidence="2">Uncharacterized protein</fullName>
    </submittedName>
</protein>